<evidence type="ECO:0000256" key="5">
    <source>
        <dbReference type="ARBA" id="ARBA00023284"/>
    </source>
</evidence>
<accession>A0ABT1H655</accession>
<protein>
    <submittedName>
        <fullName evidence="8">Thiol-disulfide isomerase or thioredoxin</fullName>
    </submittedName>
</protein>
<dbReference type="PANTHER" id="PTHR42852:SF6">
    <property type="entry name" value="THIOL:DISULFIDE INTERCHANGE PROTEIN DSBE"/>
    <property type="match status" value="1"/>
</dbReference>
<keyword evidence="2" id="KW-0201">Cytochrome c-type biogenesis</keyword>
<dbReference type="Proteomes" id="UP001205740">
    <property type="component" value="Unassembled WGS sequence"/>
</dbReference>
<reference evidence="8 9" key="1">
    <citation type="submission" date="2022-06" db="EMBL/GenBank/DDBJ databases">
        <title>Genomic Encyclopedia of Archaeal and Bacterial Type Strains, Phase II (KMG-II): from individual species to whole genera.</title>
        <authorList>
            <person name="Goeker M."/>
        </authorList>
    </citation>
    <scope>NUCLEOTIDE SEQUENCE [LARGE SCALE GENOMIC DNA]</scope>
    <source>
        <strain evidence="8 9">DSM 45037</strain>
    </source>
</reference>
<keyword evidence="9" id="KW-1185">Reference proteome</keyword>
<keyword evidence="5" id="KW-0676">Redox-active center</keyword>
<proteinExistence type="predicted"/>
<evidence type="ECO:0000259" key="7">
    <source>
        <dbReference type="PROSITE" id="PS51352"/>
    </source>
</evidence>
<dbReference type="CDD" id="cd02966">
    <property type="entry name" value="TlpA_like_family"/>
    <property type="match status" value="1"/>
</dbReference>
<evidence type="ECO:0000256" key="1">
    <source>
        <dbReference type="ARBA" id="ARBA00004196"/>
    </source>
</evidence>
<organism evidence="8 9">
    <name type="scientific">Williamsia serinedens</name>
    <dbReference type="NCBI Taxonomy" id="391736"/>
    <lineage>
        <taxon>Bacteria</taxon>
        <taxon>Bacillati</taxon>
        <taxon>Actinomycetota</taxon>
        <taxon>Actinomycetes</taxon>
        <taxon>Mycobacteriales</taxon>
        <taxon>Nocardiaceae</taxon>
        <taxon>Williamsia</taxon>
    </lineage>
</organism>
<keyword evidence="6" id="KW-0812">Transmembrane</keyword>
<evidence type="ECO:0000313" key="8">
    <source>
        <dbReference type="EMBL" id="MCP2162237.1"/>
    </source>
</evidence>
<dbReference type="Gene3D" id="3.40.30.10">
    <property type="entry name" value="Glutaredoxin"/>
    <property type="match status" value="1"/>
</dbReference>
<dbReference type="InterPro" id="IPR013766">
    <property type="entry name" value="Thioredoxin_domain"/>
</dbReference>
<feature type="transmembrane region" description="Helical" evidence="6">
    <location>
        <begin position="15"/>
        <end position="33"/>
    </location>
</feature>
<evidence type="ECO:0000256" key="3">
    <source>
        <dbReference type="ARBA" id="ARBA00022968"/>
    </source>
</evidence>
<comment type="caution">
    <text evidence="8">The sequence shown here is derived from an EMBL/GenBank/DDBJ whole genome shotgun (WGS) entry which is preliminary data.</text>
</comment>
<dbReference type="InterPro" id="IPR013740">
    <property type="entry name" value="Redoxin"/>
</dbReference>
<keyword evidence="6" id="KW-1133">Transmembrane helix</keyword>
<dbReference type="GO" id="GO:0016853">
    <property type="term" value="F:isomerase activity"/>
    <property type="evidence" value="ECO:0007669"/>
    <property type="project" value="UniProtKB-KW"/>
</dbReference>
<dbReference type="PROSITE" id="PS00194">
    <property type="entry name" value="THIOREDOXIN_1"/>
    <property type="match status" value="1"/>
</dbReference>
<keyword evidence="3" id="KW-0735">Signal-anchor</keyword>
<evidence type="ECO:0000256" key="6">
    <source>
        <dbReference type="SAM" id="Phobius"/>
    </source>
</evidence>
<keyword evidence="8" id="KW-0413">Isomerase</keyword>
<comment type="subcellular location">
    <subcellularLocation>
        <location evidence="1">Cell envelope</location>
    </subcellularLocation>
</comment>
<dbReference type="InterPro" id="IPR036249">
    <property type="entry name" value="Thioredoxin-like_sf"/>
</dbReference>
<evidence type="ECO:0000256" key="4">
    <source>
        <dbReference type="ARBA" id="ARBA00023157"/>
    </source>
</evidence>
<dbReference type="PANTHER" id="PTHR42852">
    <property type="entry name" value="THIOL:DISULFIDE INTERCHANGE PROTEIN DSBE"/>
    <property type="match status" value="1"/>
</dbReference>
<keyword evidence="4" id="KW-1015">Disulfide bond</keyword>
<sequence>MTPVSSRLSRIPASARWSVVLLVVVVALIVAIWPRGGGGSSLDAGGTAQSAGPIPGATASVSPDDLAAARSRAALAPCPVGTGAAPASSVLRGVTAPCLGAPGEVDLGAATAGRPMLVNFWAPWCLPCRRELPTIESFARRAGSSMTVLAVQAKEGSENPVLALALLTEIGVRLPSVVDSDARVAAALGIPRVFPVSVLVRADGTVAKVLPTVFEGEQDVADAVARDLGVRV</sequence>
<dbReference type="Pfam" id="PF08534">
    <property type="entry name" value="Redoxin"/>
    <property type="match status" value="1"/>
</dbReference>
<dbReference type="PROSITE" id="PS51352">
    <property type="entry name" value="THIOREDOXIN_2"/>
    <property type="match status" value="1"/>
</dbReference>
<gene>
    <name evidence="8" type="ORF">LX12_003441</name>
</gene>
<feature type="domain" description="Thioredoxin" evidence="7">
    <location>
        <begin position="85"/>
        <end position="229"/>
    </location>
</feature>
<dbReference type="SUPFAM" id="SSF52833">
    <property type="entry name" value="Thioredoxin-like"/>
    <property type="match status" value="1"/>
</dbReference>
<dbReference type="EMBL" id="JAMTCG010000006">
    <property type="protein sequence ID" value="MCP2162237.1"/>
    <property type="molecule type" value="Genomic_DNA"/>
</dbReference>
<evidence type="ECO:0000256" key="2">
    <source>
        <dbReference type="ARBA" id="ARBA00022748"/>
    </source>
</evidence>
<dbReference type="InterPro" id="IPR017937">
    <property type="entry name" value="Thioredoxin_CS"/>
</dbReference>
<keyword evidence="6" id="KW-0472">Membrane</keyword>
<evidence type="ECO:0000313" key="9">
    <source>
        <dbReference type="Proteomes" id="UP001205740"/>
    </source>
</evidence>
<name>A0ABT1H655_9NOCA</name>
<dbReference type="InterPro" id="IPR050553">
    <property type="entry name" value="Thioredoxin_ResA/DsbE_sf"/>
</dbReference>